<dbReference type="PANTHER" id="PTHR10110:SF187">
    <property type="entry name" value="SODIUM_HYDROGEN EXCHANGER"/>
    <property type="match status" value="1"/>
</dbReference>
<evidence type="ECO:0000256" key="6">
    <source>
        <dbReference type="ARBA" id="ARBA00023065"/>
    </source>
</evidence>
<feature type="domain" description="Cation/H+ exchanger transmembrane" evidence="12">
    <location>
        <begin position="37"/>
        <end position="435"/>
    </location>
</feature>
<feature type="compositionally biased region" description="Basic and acidic residues" evidence="10">
    <location>
        <begin position="568"/>
        <end position="577"/>
    </location>
</feature>
<evidence type="ECO:0000313" key="13">
    <source>
        <dbReference type="EMBL" id="EGG03064.1"/>
    </source>
</evidence>
<evidence type="ECO:0000256" key="2">
    <source>
        <dbReference type="ARBA" id="ARBA00022448"/>
    </source>
</evidence>
<dbReference type="RefSeq" id="XP_007413524.1">
    <property type="nucleotide sequence ID" value="XM_007413462.1"/>
</dbReference>
<dbReference type="Proteomes" id="UP000001072">
    <property type="component" value="Unassembled WGS sequence"/>
</dbReference>
<feature type="transmembrane region" description="Helical" evidence="11">
    <location>
        <begin position="339"/>
        <end position="364"/>
    </location>
</feature>
<dbReference type="VEuPathDB" id="FungiDB:MELLADRAFT_117394"/>
<evidence type="ECO:0000313" key="14">
    <source>
        <dbReference type="Proteomes" id="UP000001072"/>
    </source>
</evidence>
<name>F4RWP1_MELLP</name>
<feature type="transmembrane region" description="Helical" evidence="11">
    <location>
        <begin position="220"/>
        <end position="241"/>
    </location>
</feature>
<comment type="subcellular location">
    <subcellularLocation>
        <location evidence="1">Membrane</location>
        <topology evidence="1">Multi-pass membrane protein</topology>
    </subcellularLocation>
</comment>
<gene>
    <name evidence="13" type="ORF">MELLADRAFT_117394</name>
</gene>
<comment type="similarity">
    <text evidence="9">Belongs to the monovalent cation:proton antiporter 1 (CPA1) transporter (TC 2.A.36) family.</text>
</comment>
<proteinExistence type="inferred from homology"/>
<keyword evidence="9" id="KW-0050">Antiport</keyword>
<reference evidence="14" key="1">
    <citation type="journal article" date="2011" name="Proc. Natl. Acad. Sci. U.S.A.">
        <title>Obligate biotrophy features unraveled by the genomic analysis of rust fungi.</title>
        <authorList>
            <person name="Duplessis S."/>
            <person name="Cuomo C.A."/>
            <person name="Lin Y.-C."/>
            <person name="Aerts A."/>
            <person name="Tisserant E."/>
            <person name="Veneault-Fourrey C."/>
            <person name="Joly D.L."/>
            <person name="Hacquard S."/>
            <person name="Amselem J."/>
            <person name="Cantarel B.L."/>
            <person name="Chiu R."/>
            <person name="Coutinho P.M."/>
            <person name="Feau N."/>
            <person name="Field M."/>
            <person name="Frey P."/>
            <person name="Gelhaye E."/>
            <person name="Goldberg J."/>
            <person name="Grabherr M.G."/>
            <person name="Kodira C.D."/>
            <person name="Kohler A."/>
            <person name="Kuees U."/>
            <person name="Lindquist E.A."/>
            <person name="Lucas S.M."/>
            <person name="Mago R."/>
            <person name="Mauceli E."/>
            <person name="Morin E."/>
            <person name="Murat C."/>
            <person name="Pangilinan J.L."/>
            <person name="Park R."/>
            <person name="Pearson M."/>
            <person name="Quesneville H."/>
            <person name="Rouhier N."/>
            <person name="Sakthikumar S."/>
            <person name="Salamov A.A."/>
            <person name="Schmutz J."/>
            <person name="Selles B."/>
            <person name="Shapiro H."/>
            <person name="Tanguay P."/>
            <person name="Tuskan G.A."/>
            <person name="Henrissat B."/>
            <person name="Van de Peer Y."/>
            <person name="Rouze P."/>
            <person name="Ellis J.G."/>
            <person name="Dodds P.N."/>
            <person name="Schein J.E."/>
            <person name="Zhong S."/>
            <person name="Hamelin R.C."/>
            <person name="Grigoriev I.V."/>
            <person name="Szabo L.J."/>
            <person name="Martin F."/>
        </authorList>
    </citation>
    <scope>NUCLEOTIDE SEQUENCE [LARGE SCALE GENOMIC DNA]</scope>
    <source>
        <strain evidence="14">98AG31 / pathotype 3-4-7</strain>
    </source>
</reference>
<dbReference type="FunCoup" id="F4RWP1">
    <property type="interactions" value="243"/>
</dbReference>
<keyword evidence="2 9" id="KW-0813">Transport</keyword>
<keyword evidence="4 11" id="KW-1133">Transmembrane helix</keyword>
<evidence type="ECO:0000256" key="9">
    <source>
        <dbReference type="RuleBase" id="RU003722"/>
    </source>
</evidence>
<dbReference type="InterPro" id="IPR004709">
    <property type="entry name" value="NaH_exchanger"/>
</dbReference>
<feature type="transmembrane region" description="Helical" evidence="11">
    <location>
        <begin position="85"/>
        <end position="104"/>
    </location>
</feature>
<keyword evidence="5" id="KW-0915">Sodium</keyword>
<dbReference type="eggNOG" id="KOG1965">
    <property type="taxonomic scope" value="Eukaryota"/>
</dbReference>
<evidence type="ECO:0000256" key="7">
    <source>
        <dbReference type="ARBA" id="ARBA00023136"/>
    </source>
</evidence>
<dbReference type="OrthoDB" id="196264at2759"/>
<evidence type="ECO:0000256" key="3">
    <source>
        <dbReference type="ARBA" id="ARBA00022692"/>
    </source>
</evidence>
<dbReference type="KEGG" id="mlr:MELLADRAFT_117394"/>
<dbReference type="EMBL" id="GL883126">
    <property type="protein sequence ID" value="EGG03064.1"/>
    <property type="molecule type" value="Genomic_DNA"/>
</dbReference>
<dbReference type="InterPro" id="IPR018422">
    <property type="entry name" value="Cation/H_exchanger_CPA1"/>
</dbReference>
<dbReference type="Gene3D" id="6.10.140.1330">
    <property type="match status" value="1"/>
</dbReference>
<keyword evidence="3 9" id="KW-0812">Transmembrane</keyword>
<keyword evidence="6 9" id="KW-0406">Ion transport</keyword>
<dbReference type="NCBIfam" id="TIGR00840">
    <property type="entry name" value="b_cpa1"/>
    <property type="match status" value="1"/>
</dbReference>
<protein>
    <recommendedName>
        <fullName evidence="9">Sodium/hydrogen exchanger</fullName>
    </recommendedName>
</protein>
<dbReference type="GeneID" id="18926005"/>
<dbReference type="GO" id="GO:0007035">
    <property type="term" value="P:vacuolar acidification"/>
    <property type="evidence" value="ECO:0007669"/>
    <property type="project" value="TreeGrafter"/>
</dbReference>
<feature type="region of interest" description="Disordered" evidence="10">
    <location>
        <begin position="604"/>
        <end position="694"/>
    </location>
</feature>
<feature type="transmembrane region" description="Helical" evidence="11">
    <location>
        <begin position="26"/>
        <end position="44"/>
    </location>
</feature>
<organism evidence="14">
    <name type="scientific">Melampsora larici-populina (strain 98AG31 / pathotype 3-4-7)</name>
    <name type="common">Poplar leaf rust fungus</name>
    <dbReference type="NCBI Taxonomy" id="747676"/>
    <lineage>
        <taxon>Eukaryota</taxon>
        <taxon>Fungi</taxon>
        <taxon>Dikarya</taxon>
        <taxon>Basidiomycota</taxon>
        <taxon>Pucciniomycotina</taxon>
        <taxon>Pucciniomycetes</taxon>
        <taxon>Pucciniales</taxon>
        <taxon>Melampsoraceae</taxon>
        <taxon>Melampsora</taxon>
    </lineage>
</organism>
<dbReference type="PRINTS" id="PR01084">
    <property type="entry name" value="NAHEXCHNGR"/>
</dbReference>
<feature type="transmembrane region" description="Helical" evidence="11">
    <location>
        <begin position="253"/>
        <end position="271"/>
    </location>
</feature>
<evidence type="ECO:0000256" key="10">
    <source>
        <dbReference type="SAM" id="MobiDB-lite"/>
    </source>
</evidence>
<dbReference type="GO" id="GO:0005770">
    <property type="term" value="C:late endosome"/>
    <property type="evidence" value="ECO:0007669"/>
    <property type="project" value="TreeGrafter"/>
</dbReference>
<keyword evidence="14" id="KW-1185">Reference proteome</keyword>
<evidence type="ECO:0000256" key="4">
    <source>
        <dbReference type="ARBA" id="ARBA00022989"/>
    </source>
</evidence>
<accession>F4RWP1</accession>
<feature type="region of interest" description="Disordered" evidence="10">
    <location>
        <begin position="732"/>
        <end position="864"/>
    </location>
</feature>
<evidence type="ECO:0000256" key="1">
    <source>
        <dbReference type="ARBA" id="ARBA00004141"/>
    </source>
</evidence>
<dbReference type="InParanoid" id="F4RWP1"/>
<keyword evidence="8 9" id="KW-0739">Sodium transport</keyword>
<evidence type="ECO:0000256" key="8">
    <source>
        <dbReference type="ARBA" id="ARBA00023201"/>
    </source>
</evidence>
<evidence type="ECO:0000256" key="11">
    <source>
        <dbReference type="SAM" id="Phobius"/>
    </source>
</evidence>
<dbReference type="PANTHER" id="PTHR10110">
    <property type="entry name" value="SODIUM/HYDROGEN EXCHANGER"/>
    <property type="match status" value="1"/>
</dbReference>
<dbReference type="GO" id="GO:0015385">
    <property type="term" value="F:sodium:proton antiporter activity"/>
    <property type="evidence" value="ECO:0007669"/>
    <property type="project" value="InterPro"/>
</dbReference>
<keyword evidence="7 11" id="KW-0472">Membrane</keyword>
<feature type="region of interest" description="Disordered" evidence="10">
    <location>
        <begin position="502"/>
        <end position="577"/>
    </location>
</feature>
<dbReference type="GO" id="GO:0015386">
    <property type="term" value="F:potassium:proton antiporter activity"/>
    <property type="evidence" value="ECO:0007669"/>
    <property type="project" value="TreeGrafter"/>
</dbReference>
<feature type="compositionally biased region" description="Basic and acidic residues" evidence="10">
    <location>
        <begin position="774"/>
        <end position="792"/>
    </location>
</feature>
<dbReference type="STRING" id="747676.F4RWP1"/>
<feature type="transmembrane region" description="Helical" evidence="11">
    <location>
        <begin position="308"/>
        <end position="327"/>
    </location>
</feature>
<feature type="transmembrane region" description="Helical" evidence="11">
    <location>
        <begin position="410"/>
        <end position="427"/>
    </location>
</feature>
<feature type="compositionally biased region" description="Low complexity" evidence="10">
    <location>
        <begin position="648"/>
        <end position="660"/>
    </location>
</feature>
<evidence type="ECO:0000259" key="12">
    <source>
        <dbReference type="Pfam" id="PF00999"/>
    </source>
</evidence>
<feature type="transmembrane region" description="Helical" evidence="11">
    <location>
        <begin position="385"/>
        <end position="404"/>
    </location>
</feature>
<dbReference type="InterPro" id="IPR006153">
    <property type="entry name" value="Cation/H_exchanger_TM"/>
</dbReference>
<dbReference type="HOGENOM" id="CLU_005912_5_0_1"/>
<evidence type="ECO:0000256" key="5">
    <source>
        <dbReference type="ARBA" id="ARBA00023053"/>
    </source>
</evidence>
<dbReference type="AlphaFoldDB" id="F4RWP1"/>
<feature type="transmembrane region" description="Helical" evidence="11">
    <location>
        <begin position="116"/>
        <end position="139"/>
    </location>
</feature>
<dbReference type="GO" id="GO:0005769">
    <property type="term" value="C:early endosome"/>
    <property type="evidence" value="ECO:0007669"/>
    <property type="project" value="TreeGrafter"/>
</dbReference>
<dbReference type="GO" id="GO:0000329">
    <property type="term" value="C:fungal-type vacuole membrane"/>
    <property type="evidence" value="ECO:0007669"/>
    <property type="project" value="TreeGrafter"/>
</dbReference>
<sequence>MSTSTPDTPPEIHLDPEVEELWSSRALLLVLVLLILSFWVSYYLKIRRIKTIHETLVALFAGMVIGLIVRLSPGEVVQNMISFKTTIMLNVLLPPIILASGYDLKEENFFRNFGVILTFAFCGTLISAVVIGALVYVWALLGLEGLSLGIIECLLFGSTLSATDPVTVLAIFNTLKVDPKLYSVIFGESLLNDAVAIVMFETLSHFHGEKISVFSFFHGVGIFLLVFLTSMALGVVFGLSCSLMLKHSRVSHFPEIESCLVLLIAYTSYFFSNALTMSGIVSLLFCGITLKHYAYHNMSRRTQRTTKYMFTTLSSLCENFIFIYLGLSLFTQTQLVYKPIFIIVSALAVCVARYCAVFPISKVINVFFRRARGHRTDELPHSYQMMLFWAGLRGAVGVALAAGIKGDSAVALRTTVLVTVVLTMVVFGGTTSRMIEIVGIQTGIEDELDTSDEEAGATHGGFVSLGRNDHNSTLYHGSRNGKQSLGDTLDLAADVRNDLPAVGHNVGAGSDDPYDHFGHRHSSNTSVRREGRSPSPVHSITSQDSDDEVLPTAGSNPDRGSGPEADEAGNHDAEAGNRKVWRDGQWFTVLDEQYLLPVFSNATASRKQASRKALRNQRITMPGGNGDNSGLSDRRESDGDLAGSTFGSQPTSPWLSSSPSLEEGVHRPHQSGGAHHYHSHQRVRTSDRSASIPSPFQGSFSDVLSALVNYPPAGPSSMVNSMKRHSSSSILPIINPGLRKKRDSDDIGIVESSGLSPSQQMLARHRAPSPSSRTTEELVEIEHERGMVESNRKTTSSSSRSGSSVILEDVQSSRGTGQRWGGGSNSNSNSSHQVSSPEDPKRMNHVKHRSGDRTGVGVKKLVKE</sequence>
<feature type="transmembrane region" description="Helical" evidence="11">
    <location>
        <begin position="56"/>
        <end position="73"/>
    </location>
</feature>
<dbReference type="Pfam" id="PF00999">
    <property type="entry name" value="Na_H_Exchanger"/>
    <property type="match status" value="1"/>
</dbReference>